<dbReference type="Pfam" id="PF03816">
    <property type="entry name" value="LytR_cpsA_psr"/>
    <property type="match status" value="1"/>
</dbReference>
<protein>
    <submittedName>
        <fullName evidence="5">LCP family protein</fullName>
    </submittedName>
</protein>
<dbReference type="PANTHER" id="PTHR33392">
    <property type="entry name" value="POLYISOPRENYL-TEICHOIC ACID--PEPTIDOGLYCAN TEICHOIC ACID TRANSFERASE TAGU"/>
    <property type="match status" value="1"/>
</dbReference>
<dbReference type="Gene3D" id="3.40.630.190">
    <property type="entry name" value="LCP protein"/>
    <property type="match status" value="1"/>
</dbReference>
<reference evidence="5 6" key="1">
    <citation type="submission" date="2022-02" db="EMBL/GenBank/DDBJ databases">
        <title>Paenibacillus sp. MBLB1776 Whole Genome Shotgun Sequencing.</title>
        <authorList>
            <person name="Hwang C.Y."/>
            <person name="Cho E.-S."/>
            <person name="Seo M.-J."/>
        </authorList>
    </citation>
    <scope>NUCLEOTIDE SEQUENCE [LARGE SCALE GENOMIC DNA]</scope>
    <source>
        <strain evidence="5 6">MBLB1776</strain>
    </source>
</reference>
<evidence type="ECO:0000259" key="4">
    <source>
        <dbReference type="Pfam" id="PF03816"/>
    </source>
</evidence>
<evidence type="ECO:0000313" key="5">
    <source>
        <dbReference type="EMBL" id="WNQ10402.1"/>
    </source>
</evidence>
<feature type="signal peptide" evidence="3">
    <location>
        <begin position="1"/>
        <end position="25"/>
    </location>
</feature>
<organism evidence="5 6">
    <name type="scientific">Paenibacillus aurantius</name>
    <dbReference type="NCBI Taxonomy" id="2918900"/>
    <lineage>
        <taxon>Bacteria</taxon>
        <taxon>Bacillati</taxon>
        <taxon>Bacillota</taxon>
        <taxon>Bacilli</taxon>
        <taxon>Bacillales</taxon>
        <taxon>Paenibacillaceae</taxon>
        <taxon>Paenibacillus</taxon>
    </lineage>
</organism>
<dbReference type="InterPro" id="IPR050922">
    <property type="entry name" value="LytR/CpsA/Psr_CW_biosynth"/>
</dbReference>
<sequence length="379" mass="41710">MRNRRQPRKTLRKVIITLFIGMALAAGGAAAYAGYLYTKANDALDKMAGSQPSAGAEEKADDSRKWRPMTFLLTGIDSREGSGGTMNMDVMMLAALNPETHKMTVVSLPRDMLLKSKHHGRHKANYFFPYFYNQDKNTALQETKRFFSDMLEVPIDYMAVIDFDGFSRTVDELGGLKLDVDMDMKYTDHADGTDINLRKGLQELDGKQTLDFVRYRKSNEGTGESSDLERNTRQQQVIKGLLDKLTSLGGISKWGGVLDIAGESVQTDIPAQELKQWILSFKKLKPEQIQFEHPGGIWDSPYLLMHQNELEDALRAYRAELGLPAESSSTGDLSKAVGVSGMSTGSDEPEGENGGASSGAGEDNGSGRGTDSEKSGRRS</sequence>
<dbReference type="KEGG" id="paun:MJA45_22690"/>
<keyword evidence="3" id="KW-0732">Signal</keyword>
<gene>
    <name evidence="5" type="ORF">MJA45_22690</name>
</gene>
<feature type="compositionally biased region" description="Basic and acidic residues" evidence="2">
    <location>
        <begin position="370"/>
        <end position="379"/>
    </location>
</feature>
<evidence type="ECO:0000256" key="1">
    <source>
        <dbReference type="ARBA" id="ARBA00006068"/>
    </source>
</evidence>
<dbReference type="AlphaFoldDB" id="A0AA96LB67"/>
<evidence type="ECO:0000256" key="2">
    <source>
        <dbReference type="SAM" id="MobiDB-lite"/>
    </source>
</evidence>
<dbReference type="InterPro" id="IPR004474">
    <property type="entry name" value="LytR_CpsA_psr"/>
</dbReference>
<name>A0AA96LB67_9BACL</name>
<dbReference type="PANTHER" id="PTHR33392:SF6">
    <property type="entry name" value="POLYISOPRENYL-TEICHOIC ACID--PEPTIDOGLYCAN TEICHOIC ACID TRANSFERASE TAGU"/>
    <property type="match status" value="1"/>
</dbReference>
<feature type="domain" description="Cell envelope-related transcriptional attenuator" evidence="4">
    <location>
        <begin position="88"/>
        <end position="246"/>
    </location>
</feature>
<evidence type="ECO:0000313" key="6">
    <source>
        <dbReference type="Proteomes" id="UP001305702"/>
    </source>
</evidence>
<keyword evidence="6" id="KW-1185">Reference proteome</keyword>
<dbReference type="RefSeq" id="WP_315604176.1">
    <property type="nucleotide sequence ID" value="NZ_CP130318.1"/>
</dbReference>
<dbReference type="NCBIfam" id="TIGR00350">
    <property type="entry name" value="lytR_cpsA_psr"/>
    <property type="match status" value="1"/>
</dbReference>
<evidence type="ECO:0000256" key="3">
    <source>
        <dbReference type="SAM" id="SignalP"/>
    </source>
</evidence>
<dbReference type="Proteomes" id="UP001305702">
    <property type="component" value="Chromosome"/>
</dbReference>
<accession>A0AA96LB67</accession>
<comment type="similarity">
    <text evidence="1">Belongs to the LytR/CpsA/Psr (LCP) family.</text>
</comment>
<dbReference type="EMBL" id="CP130318">
    <property type="protein sequence ID" value="WNQ10402.1"/>
    <property type="molecule type" value="Genomic_DNA"/>
</dbReference>
<feature type="compositionally biased region" description="Gly residues" evidence="2">
    <location>
        <begin position="352"/>
        <end position="368"/>
    </location>
</feature>
<feature type="region of interest" description="Disordered" evidence="2">
    <location>
        <begin position="325"/>
        <end position="379"/>
    </location>
</feature>
<proteinExistence type="inferred from homology"/>
<feature type="chain" id="PRO_5041633915" evidence="3">
    <location>
        <begin position="26"/>
        <end position="379"/>
    </location>
</feature>